<dbReference type="Proteomes" id="UP000518300">
    <property type="component" value="Unassembled WGS sequence"/>
</dbReference>
<keyword evidence="4" id="KW-0418">Kinase</keyword>
<reference evidence="6 7" key="1">
    <citation type="submission" date="2020-04" db="EMBL/GenBank/DDBJ databases">
        <title>Draft genome of Pyxidicoccus fallax type strain.</title>
        <authorList>
            <person name="Whitworth D.E."/>
        </authorList>
    </citation>
    <scope>NUCLEOTIDE SEQUENCE [LARGE SCALE GENOMIC DNA]</scope>
    <source>
        <strain evidence="6 7">DSM 14698</strain>
    </source>
</reference>
<gene>
    <name evidence="6" type="ORF">HG543_46120</name>
</gene>
<dbReference type="PANTHER" id="PTHR43047">
    <property type="entry name" value="TWO-COMPONENT HISTIDINE PROTEIN KINASE"/>
    <property type="match status" value="1"/>
</dbReference>
<sequence>KGTGLGLSVCQGIVASHGGEISVDSEMGKGSTFRVRLPVFAEGVQVARSRDYAVESASVEDTLDSLRSEAS</sequence>
<dbReference type="GO" id="GO:0000155">
    <property type="term" value="F:phosphorelay sensor kinase activity"/>
    <property type="evidence" value="ECO:0007669"/>
    <property type="project" value="TreeGrafter"/>
</dbReference>
<dbReference type="AlphaFoldDB" id="A0A848LVT2"/>
<feature type="non-terminal residue" evidence="6">
    <location>
        <position position="1"/>
    </location>
</feature>
<feature type="domain" description="Histidine kinase" evidence="5">
    <location>
        <begin position="1"/>
        <end position="41"/>
    </location>
</feature>
<dbReference type="Pfam" id="PF02518">
    <property type="entry name" value="HATPase_c"/>
    <property type="match status" value="1"/>
</dbReference>
<dbReference type="InterPro" id="IPR036890">
    <property type="entry name" value="HATPase_C_sf"/>
</dbReference>
<evidence type="ECO:0000313" key="6">
    <source>
        <dbReference type="EMBL" id="NMO22188.1"/>
    </source>
</evidence>
<dbReference type="EC" id="2.7.13.3" evidence="2"/>
<evidence type="ECO:0000256" key="4">
    <source>
        <dbReference type="ARBA" id="ARBA00022777"/>
    </source>
</evidence>
<dbReference type="GO" id="GO:0009927">
    <property type="term" value="F:histidine phosphotransfer kinase activity"/>
    <property type="evidence" value="ECO:0007669"/>
    <property type="project" value="TreeGrafter"/>
</dbReference>
<dbReference type="InterPro" id="IPR004358">
    <property type="entry name" value="Sig_transdc_His_kin-like_C"/>
</dbReference>
<dbReference type="PANTHER" id="PTHR43047:SF72">
    <property type="entry name" value="OSMOSENSING HISTIDINE PROTEIN KINASE SLN1"/>
    <property type="match status" value="1"/>
</dbReference>
<dbReference type="GO" id="GO:0005886">
    <property type="term" value="C:plasma membrane"/>
    <property type="evidence" value="ECO:0007669"/>
    <property type="project" value="TreeGrafter"/>
</dbReference>
<dbReference type="EMBL" id="JABBJJ010000393">
    <property type="protein sequence ID" value="NMO22188.1"/>
    <property type="molecule type" value="Genomic_DNA"/>
</dbReference>
<dbReference type="PROSITE" id="PS50109">
    <property type="entry name" value="HIS_KIN"/>
    <property type="match status" value="1"/>
</dbReference>
<dbReference type="RefSeq" id="WP_246357779.1">
    <property type="nucleotide sequence ID" value="NZ_JABBJJ010000393.1"/>
</dbReference>
<proteinExistence type="predicted"/>
<dbReference type="Gene3D" id="3.30.565.10">
    <property type="entry name" value="Histidine kinase-like ATPase, C-terminal domain"/>
    <property type="match status" value="1"/>
</dbReference>
<dbReference type="InterPro" id="IPR003594">
    <property type="entry name" value="HATPase_dom"/>
</dbReference>
<comment type="caution">
    <text evidence="6">The sequence shown here is derived from an EMBL/GenBank/DDBJ whole genome shotgun (WGS) entry which is preliminary data.</text>
</comment>
<dbReference type="InterPro" id="IPR005467">
    <property type="entry name" value="His_kinase_dom"/>
</dbReference>
<evidence type="ECO:0000259" key="5">
    <source>
        <dbReference type="PROSITE" id="PS50109"/>
    </source>
</evidence>
<evidence type="ECO:0000256" key="1">
    <source>
        <dbReference type="ARBA" id="ARBA00000085"/>
    </source>
</evidence>
<keyword evidence="7" id="KW-1185">Reference proteome</keyword>
<keyword evidence="3" id="KW-0808">Transferase</keyword>
<dbReference type="SUPFAM" id="SSF55874">
    <property type="entry name" value="ATPase domain of HSP90 chaperone/DNA topoisomerase II/histidine kinase"/>
    <property type="match status" value="1"/>
</dbReference>
<evidence type="ECO:0000313" key="7">
    <source>
        <dbReference type="Proteomes" id="UP000518300"/>
    </source>
</evidence>
<organism evidence="6 7">
    <name type="scientific">Pyxidicoccus fallax</name>
    <dbReference type="NCBI Taxonomy" id="394095"/>
    <lineage>
        <taxon>Bacteria</taxon>
        <taxon>Pseudomonadati</taxon>
        <taxon>Myxococcota</taxon>
        <taxon>Myxococcia</taxon>
        <taxon>Myxococcales</taxon>
        <taxon>Cystobacterineae</taxon>
        <taxon>Myxococcaceae</taxon>
        <taxon>Pyxidicoccus</taxon>
    </lineage>
</organism>
<evidence type="ECO:0000256" key="2">
    <source>
        <dbReference type="ARBA" id="ARBA00012438"/>
    </source>
</evidence>
<protein>
    <recommendedName>
        <fullName evidence="2">histidine kinase</fullName>
        <ecNumber evidence="2">2.7.13.3</ecNumber>
    </recommendedName>
</protein>
<accession>A0A848LVT2</accession>
<comment type="catalytic activity">
    <reaction evidence="1">
        <text>ATP + protein L-histidine = ADP + protein N-phospho-L-histidine.</text>
        <dbReference type="EC" id="2.7.13.3"/>
    </reaction>
</comment>
<name>A0A848LVT2_9BACT</name>
<dbReference type="PRINTS" id="PR00344">
    <property type="entry name" value="BCTRLSENSOR"/>
</dbReference>
<evidence type="ECO:0000256" key="3">
    <source>
        <dbReference type="ARBA" id="ARBA00022679"/>
    </source>
</evidence>